<feature type="region of interest" description="Disordered" evidence="1">
    <location>
        <begin position="123"/>
        <end position="180"/>
    </location>
</feature>
<accession>A0A0D2IFJ5</accession>
<reference evidence="2 3" key="1">
    <citation type="submission" date="2015-01" db="EMBL/GenBank/DDBJ databases">
        <title>The Genome Sequence of Rhinocladiella mackenzie CBS 650.93.</title>
        <authorList>
            <consortium name="The Broad Institute Genomics Platform"/>
            <person name="Cuomo C."/>
            <person name="de Hoog S."/>
            <person name="Gorbushina A."/>
            <person name="Stielow B."/>
            <person name="Teixiera M."/>
            <person name="Abouelleil A."/>
            <person name="Chapman S.B."/>
            <person name="Priest M."/>
            <person name="Young S.K."/>
            <person name="Wortman J."/>
            <person name="Nusbaum C."/>
            <person name="Birren B."/>
        </authorList>
    </citation>
    <scope>NUCLEOTIDE SEQUENCE [LARGE SCALE GENOMIC DNA]</scope>
    <source>
        <strain evidence="2 3">CBS 650.93</strain>
    </source>
</reference>
<dbReference type="SUPFAM" id="SSF53474">
    <property type="entry name" value="alpha/beta-Hydrolases"/>
    <property type="match status" value="1"/>
</dbReference>
<dbReference type="Gene3D" id="3.40.50.1820">
    <property type="entry name" value="alpha/beta hydrolase"/>
    <property type="match status" value="1"/>
</dbReference>
<name>A0A0D2IFJ5_9EURO</name>
<dbReference type="STRING" id="1442369.A0A0D2IFJ5"/>
<dbReference type="VEuPathDB" id="FungiDB:Z518_07960"/>
<gene>
    <name evidence="2" type="ORF">Z518_07960</name>
</gene>
<dbReference type="EMBL" id="KN847480">
    <property type="protein sequence ID" value="KIX02021.1"/>
    <property type="molecule type" value="Genomic_DNA"/>
</dbReference>
<dbReference type="HOGENOM" id="CLU_1497026_0_0_1"/>
<dbReference type="AlphaFoldDB" id="A0A0D2IFJ5"/>
<dbReference type="GeneID" id="25296031"/>
<evidence type="ECO:0000313" key="3">
    <source>
        <dbReference type="Proteomes" id="UP000053617"/>
    </source>
</evidence>
<sequence>MGASDKPKTRHRSIDHARFFPVSLDAIIPQGKVVFVIQDWGSGLEFDWAYQHRNYIAGLAFMGFIRPHLAFDDEVTGREMIIDQNLFIKAMMLRGLVQQLSREGHESLSATVPGSGVSRAHFPPAQWDSHRRIPGRHQRDSDMTGISRSRDTFSPGRSSALIGEEIAQRPKTIESGKIEA</sequence>
<dbReference type="InterPro" id="IPR029058">
    <property type="entry name" value="AB_hydrolase_fold"/>
</dbReference>
<feature type="compositionally biased region" description="Basic and acidic residues" evidence="1">
    <location>
        <begin position="166"/>
        <end position="180"/>
    </location>
</feature>
<dbReference type="Proteomes" id="UP000053617">
    <property type="component" value="Unassembled WGS sequence"/>
</dbReference>
<evidence type="ECO:0000313" key="2">
    <source>
        <dbReference type="EMBL" id="KIX02021.1"/>
    </source>
</evidence>
<keyword evidence="3" id="KW-1185">Reference proteome</keyword>
<proteinExistence type="predicted"/>
<evidence type="ECO:0000256" key="1">
    <source>
        <dbReference type="SAM" id="MobiDB-lite"/>
    </source>
</evidence>
<dbReference type="RefSeq" id="XP_013269157.1">
    <property type="nucleotide sequence ID" value="XM_013413703.1"/>
</dbReference>
<organism evidence="2 3">
    <name type="scientific">Rhinocladiella mackenziei CBS 650.93</name>
    <dbReference type="NCBI Taxonomy" id="1442369"/>
    <lineage>
        <taxon>Eukaryota</taxon>
        <taxon>Fungi</taxon>
        <taxon>Dikarya</taxon>
        <taxon>Ascomycota</taxon>
        <taxon>Pezizomycotina</taxon>
        <taxon>Eurotiomycetes</taxon>
        <taxon>Chaetothyriomycetidae</taxon>
        <taxon>Chaetothyriales</taxon>
        <taxon>Herpotrichiellaceae</taxon>
        <taxon>Rhinocladiella</taxon>
    </lineage>
</organism>
<dbReference type="OrthoDB" id="284184at2759"/>
<protein>
    <submittedName>
        <fullName evidence="2">Uncharacterized protein</fullName>
    </submittedName>
</protein>